<organism evidence="1 2">
    <name type="scientific">Arctium lappa</name>
    <name type="common">Greater burdock</name>
    <name type="synonym">Lappa major</name>
    <dbReference type="NCBI Taxonomy" id="4217"/>
    <lineage>
        <taxon>Eukaryota</taxon>
        <taxon>Viridiplantae</taxon>
        <taxon>Streptophyta</taxon>
        <taxon>Embryophyta</taxon>
        <taxon>Tracheophyta</taxon>
        <taxon>Spermatophyta</taxon>
        <taxon>Magnoliopsida</taxon>
        <taxon>eudicotyledons</taxon>
        <taxon>Gunneridae</taxon>
        <taxon>Pentapetalae</taxon>
        <taxon>asterids</taxon>
        <taxon>campanulids</taxon>
        <taxon>Asterales</taxon>
        <taxon>Asteraceae</taxon>
        <taxon>Carduoideae</taxon>
        <taxon>Cardueae</taxon>
        <taxon>Arctiinae</taxon>
        <taxon>Arctium</taxon>
    </lineage>
</organism>
<accession>A0ACB9C4E8</accession>
<reference evidence="1 2" key="2">
    <citation type="journal article" date="2022" name="Mol. Ecol. Resour.">
        <title>The genomes of chicory, endive, great burdock and yacon provide insights into Asteraceae paleo-polyploidization history and plant inulin production.</title>
        <authorList>
            <person name="Fan W."/>
            <person name="Wang S."/>
            <person name="Wang H."/>
            <person name="Wang A."/>
            <person name="Jiang F."/>
            <person name="Liu H."/>
            <person name="Zhao H."/>
            <person name="Xu D."/>
            <person name="Zhang Y."/>
        </authorList>
    </citation>
    <scope>NUCLEOTIDE SEQUENCE [LARGE SCALE GENOMIC DNA]</scope>
    <source>
        <strain evidence="2">cv. Niubang</strain>
    </source>
</reference>
<protein>
    <submittedName>
        <fullName evidence="1">Uncharacterized protein</fullName>
    </submittedName>
</protein>
<evidence type="ECO:0000313" key="2">
    <source>
        <dbReference type="Proteomes" id="UP001055879"/>
    </source>
</evidence>
<name>A0ACB9C4E8_ARCLA</name>
<proteinExistence type="predicted"/>
<dbReference type="EMBL" id="CM042051">
    <property type="protein sequence ID" value="KAI3729080.1"/>
    <property type="molecule type" value="Genomic_DNA"/>
</dbReference>
<dbReference type="Proteomes" id="UP001055879">
    <property type="component" value="Linkage Group LG05"/>
</dbReference>
<comment type="caution">
    <text evidence="1">The sequence shown here is derived from an EMBL/GenBank/DDBJ whole genome shotgun (WGS) entry which is preliminary data.</text>
</comment>
<reference evidence="2" key="1">
    <citation type="journal article" date="2022" name="Mol. Ecol. Resour.">
        <title>The genomes of chicory, endive, great burdock and yacon provide insights into Asteraceae palaeo-polyploidization history and plant inulin production.</title>
        <authorList>
            <person name="Fan W."/>
            <person name="Wang S."/>
            <person name="Wang H."/>
            <person name="Wang A."/>
            <person name="Jiang F."/>
            <person name="Liu H."/>
            <person name="Zhao H."/>
            <person name="Xu D."/>
            <person name="Zhang Y."/>
        </authorList>
    </citation>
    <scope>NUCLEOTIDE SEQUENCE [LARGE SCALE GENOMIC DNA]</scope>
    <source>
        <strain evidence="2">cv. Niubang</strain>
    </source>
</reference>
<keyword evidence="2" id="KW-1185">Reference proteome</keyword>
<sequence length="68" mass="7896">MCLCDFEKERKIDVNYTVCPLKYRLYGLIHTNIDSDICILACGKFDGEFEANLKNEKILRCSNSLKFV</sequence>
<evidence type="ECO:0000313" key="1">
    <source>
        <dbReference type="EMBL" id="KAI3729080.1"/>
    </source>
</evidence>
<gene>
    <name evidence="1" type="ORF">L6452_17728</name>
</gene>